<name>A0A183E8V6_9BILA</name>
<protein>
    <submittedName>
        <fullName evidence="3">ZP domain-containing protein</fullName>
    </submittedName>
</protein>
<organism evidence="3">
    <name type="scientific">Gongylonema pulchrum</name>
    <dbReference type="NCBI Taxonomy" id="637853"/>
    <lineage>
        <taxon>Eukaryota</taxon>
        <taxon>Metazoa</taxon>
        <taxon>Ecdysozoa</taxon>
        <taxon>Nematoda</taxon>
        <taxon>Chromadorea</taxon>
        <taxon>Rhabditida</taxon>
        <taxon>Spirurina</taxon>
        <taxon>Spiruromorpha</taxon>
        <taxon>Spiruroidea</taxon>
        <taxon>Gongylonematidae</taxon>
        <taxon>Gongylonema</taxon>
    </lineage>
</organism>
<accession>A0A183E8V6</accession>
<keyword evidence="2" id="KW-1185">Reference proteome</keyword>
<dbReference type="WBParaSite" id="GPUH_0001741901-mRNA-1">
    <property type="protein sequence ID" value="GPUH_0001741901-mRNA-1"/>
    <property type="gene ID" value="GPUH_0001741901"/>
</dbReference>
<reference evidence="3" key="1">
    <citation type="submission" date="2016-06" db="UniProtKB">
        <authorList>
            <consortium name="WormBaseParasite"/>
        </authorList>
    </citation>
    <scope>IDENTIFICATION</scope>
</reference>
<dbReference type="Proteomes" id="UP000271098">
    <property type="component" value="Unassembled WGS sequence"/>
</dbReference>
<dbReference type="AlphaFoldDB" id="A0A183E8V6"/>
<proteinExistence type="predicted"/>
<evidence type="ECO:0000313" key="3">
    <source>
        <dbReference type="WBParaSite" id="GPUH_0001741901-mRNA-1"/>
    </source>
</evidence>
<gene>
    <name evidence="1" type="ORF">GPUH_LOCUS17397</name>
</gene>
<sequence length="93" mass="10560">MSSREDERKIETTGMVRPIFQANGLIPTEGISDVRNRTDVNCMNTGPYSTGMFVLDWKDCRDAREPLTAQVLSRDYICLPLTICGNFERANEQ</sequence>
<dbReference type="EMBL" id="UYRT01085120">
    <property type="protein sequence ID" value="VDN29723.1"/>
    <property type="molecule type" value="Genomic_DNA"/>
</dbReference>
<reference evidence="1 2" key="2">
    <citation type="submission" date="2018-11" db="EMBL/GenBank/DDBJ databases">
        <authorList>
            <consortium name="Pathogen Informatics"/>
        </authorList>
    </citation>
    <scope>NUCLEOTIDE SEQUENCE [LARGE SCALE GENOMIC DNA]</scope>
</reference>
<evidence type="ECO:0000313" key="1">
    <source>
        <dbReference type="EMBL" id="VDN29723.1"/>
    </source>
</evidence>
<evidence type="ECO:0000313" key="2">
    <source>
        <dbReference type="Proteomes" id="UP000271098"/>
    </source>
</evidence>